<name>A0ABU6TGG6_9FABA</name>
<proteinExistence type="predicted"/>
<evidence type="ECO:0000256" key="1">
    <source>
        <dbReference type="SAM" id="MobiDB-lite"/>
    </source>
</evidence>
<protein>
    <submittedName>
        <fullName evidence="2">Uncharacterized protein</fullName>
    </submittedName>
</protein>
<sequence length="75" mass="8386">MNFKDSDGDEHVPLSSLMMKSNVKSKNKGVVDGNQGRKKVRNSKTFSASSGDFMECDFIVGDWTLIVKIAEEMRI</sequence>
<dbReference type="Proteomes" id="UP001341840">
    <property type="component" value="Unassembled WGS sequence"/>
</dbReference>
<reference evidence="2 3" key="1">
    <citation type="journal article" date="2023" name="Plants (Basel)">
        <title>Bridging the Gap: Combining Genomics and Transcriptomics Approaches to Understand Stylosanthes scabra, an Orphan Legume from the Brazilian Caatinga.</title>
        <authorList>
            <person name="Ferreira-Neto J.R.C."/>
            <person name="da Silva M.D."/>
            <person name="Binneck E."/>
            <person name="de Melo N.F."/>
            <person name="da Silva R.H."/>
            <person name="de Melo A.L.T.M."/>
            <person name="Pandolfi V."/>
            <person name="Bustamante F.O."/>
            <person name="Brasileiro-Vidal A.C."/>
            <person name="Benko-Iseppon A.M."/>
        </authorList>
    </citation>
    <scope>NUCLEOTIDE SEQUENCE [LARGE SCALE GENOMIC DNA]</scope>
    <source>
        <tissue evidence="2">Leaves</tissue>
    </source>
</reference>
<keyword evidence="3" id="KW-1185">Reference proteome</keyword>
<evidence type="ECO:0000313" key="2">
    <source>
        <dbReference type="EMBL" id="MED6147356.1"/>
    </source>
</evidence>
<dbReference type="EMBL" id="JASCZI010090874">
    <property type="protein sequence ID" value="MED6147356.1"/>
    <property type="molecule type" value="Genomic_DNA"/>
</dbReference>
<comment type="caution">
    <text evidence="2">The sequence shown here is derived from an EMBL/GenBank/DDBJ whole genome shotgun (WGS) entry which is preliminary data.</text>
</comment>
<evidence type="ECO:0000313" key="3">
    <source>
        <dbReference type="Proteomes" id="UP001341840"/>
    </source>
</evidence>
<gene>
    <name evidence="2" type="ORF">PIB30_043414</name>
</gene>
<feature type="region of interest" description="Disordered" evidence="1">
    <location>
        <begin position="25"/>
        <end position="44"/>
    </location>
</feature>
<accession>A0ABU6TGG6</accession>
<organism evidence="2 3">
    <name type="scientific">Stylosanthes scabra</name>
    <dbReference type="NCBI Taxonomy" id="79078"/>
    <lineage>
        <taxon>Eukaryota</taxon>
        <taxon>Viridiplantae</taxon>
        <taxon>Streptophyta</taxon>
        <taxon>Embryophyta</taxon>
        <taxon>Tracheophyta</taxon>
        <taxon>Spermatophyta</taxon>
        <taxon>Magnoliopsida</taxon>
        <taxon>eudicotyledons</taxon>
        <taxon>Gunneridae</taxon>
        <taxon>Pentapetalae</taxon>
        <taxon>rosids</taxon>
        <taxon>fabids</taxon>
        <taxon>Fabales</taxon>
        <taxon>Fabaceae</taxon>
        <taxon>Papilionoideae</taxon>
        <taxon>50 kb inversion clade</taxon>
        <taxon>dalbergioids sensu lato</taxon>
        <taxon>Dalbergieae</taxon>
        <taxon>Pterocarpus clade</taxon>
        <taxon>Stylosanthes</taxon>
    </lineage>
</organism>